<dbReference type="PANTHER" id="PTHR45436:SF5">
    <property type="entry name" value="SENSOR HISTIDINE KINASE TRCS"/>
    <property type="match status" value="1"/>
</dbReference>
<dbReference type="PRINTS" id="PR00344">
    <property type="entry name" value="BCTRLSENSOR"/>
</dbReference>
<evidence type="ECO:0000256" key="6">
    <source>
        <dbReference type="ARBA" id="ARBA00022692"/>
    </source>
</evidence>
<keyword evidence="10 11" id="KW-0472">Membrane</keyword>
<dbReference type="AlphaFoldDB" id="A0A242A999"/>
<dbReference type="FunFam" id="1.10.287.130:FF:000001">
    <property type="entry name" value="Two-component sensor histidine kinase"/>
    <property type="match status" value="1"/>
</dbReference>
<comment type="subcellular location">
    <subcellularLocation>
        <location evidence="2">Membrane</location>
    </subcellularLocation>
</comment>
<dbReference type="STRING" id="1834191.A5886_002704"/>
<dbReference type="InterPro" id="IPR005467">
    <property type="entry name" value="His_kinase_dom"/>
</dbReference>
<comment type="catalytic activity">
    <reaction evidence="1">
        <text>ATP + protein L-histidine = ADP + protein N-phospho-L-histidine.</text>
        <dbReference type="EC" id="2.7.13.3"/>
    </reaction>
</comment>
<dbReference type="Gene3D" id="3.30.565.10">
    <property type="entry name" value="Histidine kinase-like ATPase, C-terminal domain"/>
    <property type="match status" value="1"/>
</dbReference>
<dbReference type="SMART" id="SM00387">
    <property type="entry name" value="HATPase_c"/>
    <property type="match status" value="1"/>
</dbReference>
<dbReference type="CDD" id="cd00082">
    <property type="entry name" value="HisKA"/>
    <property type="match status" value="1"/>
</dbReference>
<keyword evidence="5" id="KW-0808">Transferase</keyword>
<dbReference type="InterPro" id="IPR036890">
    <property type="entry name" value="HATPase_C_sf"/>
</dbReference>
<dbReference type="EMBL" id="NGKU01000001">
    <property type="protein sequence ID" value="OTN77604.1"/>
    <property type="molecule type" value="Genomic_DNA"/>
</dbReference>
<dbReference type="Pfam" id="PF02518">
    <property type="entry name" value="HATPase_c"/>
    <property type="match status" value="1"/>
</dbReference>
<dbReference type="EC" id="2.7.13.3" evidence="3"/>
<reference evidence="13 14" key="1">
    <citation type="submission" date="2017-05" db="EMBL/GenBank/DDBJ databases">
        <title>The Genome Sequence of Enterococcus sp. 8G7_MSG3316.</title>
        <authorList>
            <consortium name="The Broad Institute Genomics Platform"/>
            <consortium name="The Broad Institute Genomic Center for Infectious Diseases"/>
            <person name="Earl A."/>
            <person name="Manson A."/>
            <person name="Schwartman J."/>
            <person name="Gilmore M."/>
            <person name="Abouelleil A."/>
            <person name="Cao P."/>
            <person name="Chapman S."/>
            <person name="Cusick C."/>
            <person name="Shea T."/>
            <person name="Young S."/>
            <person name="Neafsey D."/>
            <person name="Nusbaum C."/>
            <person name="Birren B."/>
        </authorList>
    </citation>
    <scope>NUCLEOTIDE SEQUENCE [LARGE SCALE GENOMIC DNA]</scope>
    <source>
        <strain evidence="13 14">8G7_MSG3316</strain>
    </source>
</reference>
<keyword evidence="4" id="KW-0597">Phosphoprotein</keyword>
<evidence type="ECO:0000256" key="7">
    <source>
        <dbReference type="ARBA" id="ARBA00022777"/>
    </source>
</evidence>
<keyword evidence="14" id="KW-1185">Reference proteome</keyword>
<dbReference type="Pfam" id="PF00512">
    <property type="entry name" value="HisKA"/>
    <property type="match status" value="1"/>
</dbReference>
<dbReference type="InterPro" id="IPR003661">
    <property type="entry name" value="HisK_dim/P_dom"/>
</dbReference>
<proteinExistence type="predicted"/>
<dbReference type="Proteomes" id="UP000195043">
    <property type="component" value="Unassembled WGS sequence"/>
</dbReference>
<dbReference type="FunFam" id="3.30.565.10:FF:000006">
    <property type="entry name" value="Sensor histidine kinase WalK"/>
    <property type="match status" value="1"/>
</dbReference>
<evidence type="ECO:0000259" key="12">
    <source>
        <dbReference type="PROSITE" id="PS50109"/>
    </source>
</evidence>
<evidence type="ECO:0000256" key="10">
    <source>
        <dbReference type="ARBA" id="ARBA00023136"/>
    </source>
</evidence>
<evidence type="ECO:0000256" key="11">
    <source>
        <dbReference type="SAM" id="Phobius"/>
    </source>
</evidence>
<dbReference type="InterPro" id="IPR036097">
    <property type="entry name" value="HisK_dim/P_sf"/>
</dbReference>
<organism evidence="13 14">
    <name type="scientific">Candidatus Enterococcus testudinis</name>
    <dbReference type="NCBI Taxonomy" id="1834191"/>
    <lineage>
        <taxon>Bacteria</taxon>
        <taxon>Bacillati</taxon>
        <taxon>Bacillota</taxon>
        <taxon>Bacilli</taxon>
        <taxon>Lactobacillales</taxon>
        <taxon>Enterococcaceae</taxon>
        <taxon>Enterococcus</taxon>
    </lineage>
</organism>
<feature type="domain" description="Histidine kinase" evidence="12">
    <location>
        <begin position="239"/>
        <end position="450"/>
    </location>
</feature>
<keyword evidence="9" id="KW-0902">Two-component regulatory system</keyword>
<dbReference type="GO" id="GO:0000155">
    <property type="term" value="F:phosphorelay sensor kinase activity"/>
    <property type="evidence" value="ECO:0007669"/>
    <property type="project" value="InterPro"/>
</dbReference>
<evidence type="ECO:0000256" key="2">
    <source>
        <dbReference type="ARBA" id="ARBA00004370"/>
    </source>
</evidence>
<dbReference type="PANTHER" id="PTHR45436">
    <property type="entry name" value="SENSOR HISTIDINE KINASE YKOH"/>
    <property type="match status" value="1"/>
</dbReference>
<evidence type="ECO:0000313" key="14">
    <source>
        <dbReference type="Proteomes" id="UP000195043"/>
    </source>
</evidence>
<evidence type="ECO:0000256" key="1">
    <source>
        <dbReference type="ARBA" id="ARBA00000085"/>
    </source>
</evidence>
<feature type="transmembrane region" description="Helical" evidence="11">
    <location>
        <begin position="21"/>
        <end position="45"/>
    </location>
</feature>
<dbReference type="OrthoDB" id="9786919at2"/>
<evidence type="ECO:0000256" key="8">
    <source>
        <dbReference type="ARBA" id="ARBA00022989"/>
    </source>
</evidence>
<dbReference type="InterPro" id="IPR004358">
    <property type="entry name" value="Sig_transdc_His_kin-like_C"/>
</dbReference>
<evidence type="ECO:0000256" key="9">
    <source>
        <dbReference type="ARBA" id="ARBA00023012"/>
    </source>
</evidence>
<dbReference type="InterPro" id="IPR003594">
    <property type="entry name" value="HATPase_dom"/>
</dbReference>
<sequence>MKTNQKALRRNTAQFQLTRQFSLLLGAVMLFFNLVFILLSIGYLYERLADQADQVFETIEKGHAAKSGWPAVIDVYVSADEESALRVRQADGQVYNSEEATEVFPALATGKIIPLLEGIVLSEEDVYYTKTEEINGDQVTIALNSEASVELAYGLLWISSLLNLAAVVIGSLLIYWRVGKWSQKLTSMAKEITAIESGKSGELTVVREPVEIQSVAISFNQLLKEQRETIAREKRFIADASHELRTPLAAIRGHVKLIQRRSAAHPEVIPASLEFIDKESKRLEILSNQLLDLEKQPMTKQTQTLDVGQLIREVCEKQAIVSTQAIDYVIEEPLMMKGVKTDFQQMVQNLLENAAKYAPAETMIHVHFGQKDQHIYLSVADQGIGIPDDKKDRIFDRFYRVEDSRSSEINGSGIGLSLVKQIADQYQATITVADNQPKGSVFVVDFSKNHLI</sequence>
<accession>A0A242A999</accession>
<keyword evidence="6 11" id="KW-0812">Transmembrane</keyword>
<dbReference type="RefSeq" id="WP_086275611.1">
    <property type="nucleotide sequence ID" value="NZ_NGKU01000001.1"/>
</dbReference>
<keyword evidence="8 11" id="KW-1133">Transmembrane helix</keyword>
<protein>
    <recommendedName>
        <fullName evidence="3">histidine kinase</fullName>
        <ecNumber evidence="3">2.7.13.3</ecNumber>
    </recommendedName>
</protein>
<evidence type="ECO:0000256" key="3">
    <source>
        <dbReference type="ARBA" id="ARBA00012438"/>
    </source>
</evidence>
<dbReference type="PROSITE" id="PS50109">
    <property type="entry name" value="HIS_KIN"/>
    <property type="match status" value="1"/>
</dbReference>
<dbReference type="SMART" id="SM00388">
    <property type="entry name" value="HisKA"/>
    <property type="match status" value="1"/>
</dbReference>
<keyword evidence="7" id="KW-0418">Kinase</keyword>
<evidence type="ECO:0000256" key="5">
    <source>
        <dbReference type="ARBA" id="ARBA00022679"/>
    </source>
</evidence>
<dbReference type="SUPFAM" id="SSF47384">
    <property type="entry name" value="Homodimeric domain of signal transducing histidine kinase"/>
    <property type="match status" value="1"/>
</dbReference>
<dbReference type="InterPro" id="IPR050428">
    <property type="entry name" value="TCS_sensor_his_kinase"/>
</dbReference>
<evidence type="ECO:0000313" key="13">
    <source>
        <dbReference type="EMBL" id="OTN77604.1"/>
    </source>
</evidence>
<comment type="caution">
    <text evidence="13">The sequence shown here is derived from an EMBL/GenBank/DDBJ whole genome shotgun (WGS) entry which is preliminary data.</text>
</comment>
<name>A0A242A999_9ENTE</name>
<dbReference type="GO" id="GO:0005886">
    <property type="term" value="C:plasma membrane"/>
    <property type="evidence" value="ECO:0007669"/>
    <property type="project" value="TreeGrafter"/>
</dbReference>
<dbReference type="SUPFAM" id="SSF55874">
    <property type="entry name" value="ATPase domain of HSP90 chaperone/DNA topoisomerase II/histidine kinase"/>
    <property type="match status" value="1"/>
</dbReference>
<dbReference type="Gene3D" id="1.10.287.130">
    <property type="match status" value="1"/>
</dbReference>
<gene>
    <name evidence="13" type="ORF">A5886_002704</name>
</gene>
<dbReference type="CDD" id="cd00075">
    <property type="entry name" value="HATPase"/>
    <property type="match status" value="1"/>
</dbReference>
<evidence type="ECO:0000256" key="4">
    <source>
        <dbReference type="ARBA" id="ARBA00022553"/>
    </source>
</evidence>
<feature type="transmembrane region" description="Helical" evidence="11">
    <location>
        <begin position="155"/>
        <end position="176"/>
    </location>
</feature>